<proteinExistence type="predicted"/>
<dbReference type="Proteomes" id="UP001295684">
    <property type="component" value="Unassembled WGS sequence"/>
</dbReference>
<dbReference type="InterPro" id="IPR001245">
    <property type="entry name" value="Ser-Thr/Tyr_kinase_cat_dom"/>
</dbReference>
<evidence type="ECO:0000256" key="1">
    <source>
        <dbReference type="ARBA" id="ARBA00022527"/>
    </source>
</evidence>
<name>A0AAD1XZF3_EUPCR</name>
<dbReference type="Gene3D" id="1.10.510.10">
    <property type="entry name" value="Transferase(Phosphotransferase) domain 1"/>
    <property type="match status" value="1"/>
</dbReference>
<evidence type="ECO:0000259" key="7">
    <source>
        <dbReference type="PROSITE" id="PS50011"/>
    </source>
</evidence>
<dbReference type="PROSITE" id="PS50011">
    <property type="entry name" value="PROTEIN_KINASE_DOM"/>
    <property type="match status" value="1"/>
</dbReference>
<dbReference type="GO" id="GO:0005524">
    <property type="term" value="F:ATP binding"/>
    <property type="evidence" value="ECO:0007669"/>
    <property type="project" value="UniProtKB-KW"/>
</dbReference>
<protein>
    <recommendedName>
        <fullName evidence="7">Protein kinase domain-containing protein</fullName>
    </recommendedName>
</protein>
<evidence type="ECO:0000313" key="9">
    <source>
        <dbReference type="Proteomes" id="UP001295684"/>
    </source>
</evidence>
<evidence type="ECO:0000256" key="2">
    <source>
        <dbReference type="ARBA" id="ARBA00022679"/>
    </source>
</evidence>
<keyword evidence="3" id="KW-0547">Nucleotide-binding</keyword>
<keyword evidence="1" id="KW-0723">Serine/threonine-protein kinase</keyword>
<dbReference type="InterPro" id="IPR000719">
    <property type="entry name" value="Prot_kinase_dom"/>
</dbReference>
<dbReference type="Pfam" id="PF00069">
    <property type="entry name" value="Pkinase"/>
    <property type="match status" value="1"/>
</dbReference>
<gene>
    <name evidence="8" type="ORF">ECRASSUSDP1_LOCUS23275</name>
</gene>
<feature type="coiled-coil region" evidence="6">
    <location>
        <begin position="9"/>
        <end position="36"/>
    </location>
</feature>
<dbReference type="AlphaFoldDB" id="A0AAD1XZF3"/>
<organism evidence="8 9">
    <name type="scientific">Euplotes crassus</name>
    <dbReference type="NCBI Taxonomy" id="5936"/>
    <lineage>
        <taxon>Eukaryota</taxon>
        <taxon>Sar</taxon>
        <taxon>Alveolata</taxon>
        <taxon>Ciliophora</taxon>
        <taxon>Intramacronucleata</taxon>
        <taxon>Spirotrichea</taxon>
        <taxon>Hypotrichia</taxon>
        <taxon>Euplotida</taxon>
        <taxon>Euplotidae</taxon>
        <taxon>Moneuplotes</taxon>
    </lineage>
</organism>
<dbReference type="CDD" id="cd06606">
    <property type="entry name" value="STKc_MAPKKK"/>
    <property type="match status" value="1"/>
</dbReference>
<comment type="caution">
    <text evidence="8">The sequence shown here is derived from an EMBL/GenBank/DDBJ whole genome shotgun (WGS) entry which is preliminary data.</text>
</comment>
<evidence type="ECO:0000256" key="4">
    <source>
        <dbReference type="ARBA" id="ARBA00022777"/>
    </source>
</evidence>
<dbReference type="PRINTS" id="PR00109">
    <property type="entry name" value="TYRKINASE"/>
</dbReference>
<accession>A0AAD1XZF3</accession>
<dbReference type="GO" id="GO:0004674">
    <property type="term" value="F:protein serine/threonine kinase activity"/>
    <property type="evidence" value="ECO:0007669"/>
    <property type="project" value="UniProtKB-KW"/>
</dbReference>
<dbReference type="InterPro" id="IPR011009">
    <property type="entry name" value="Kinase-like_dom_sf"/>
</dbReference>
<dbReference type="PANTHER" id="PTHR11584">
    <property type="entry name" value="SERINE/THREONINE PROTEIN KINASE"/>
    <property type="match status" value="1"/>
</dbReference>
<reference evidence="8" key="1">
    <citation type="submission" date="2023-07" db="EMBL/GenBank/DDBJ databases">
        <authorList>
            <consortium name="AG Swart"/>
            <person name="Singh M."/>
            <person name="Singh A."/>
            <person name="Seah K."/>
            <person name="Emmerich C."/>
        </authorList>
    </citation>
    <scope>NUCLEOTIDE SEQUENCE</scope>
    <source>
        <strain evidence="8">DP1</strain>
    </source>
</reference>
<evidence type="ECO:0000256" key="6">
    <source>
        <dbReference type="SAM" id="Coils"/>
    </source>
</evidence>
<keyword evidence="5" id="KW-0067">ATP-binding</keyword>
<keyword evidence="9" id="KW-1185">Reference proteome</keyword>
<dbReference type="EMBL" id="CAMPGE010023937">
    <property type="protein sequence ID" value="CAI2381809.1"/>
    <property type="molecule type" value="Genomic_DNA"/>
</dbReference>
<sequence>MPKVGEVDNRRAELIRQNATKRLKEFQLELDCLSKLNHDKIVDYFGYQKETNVLNIFLEYFGEGSLESLLNLYGKLREPVISNYTKQILQGLEYLHSNNIIHRDIKAGNILVKQGICKLTDFGASKEIYEKMGKQIDSFKGTPYWMAPEVITQKGYGRFADIWSLGCTVFEMLTGAPPWSEQNQYAVLFQIANESRAPDYPDDISDELRDFMDCCFKKEPTERCNIYELLHHPFILQEECDVEDYNILSNGLTIADDRWLQESQNELKERHKNPPKAIELLNNCRRGTFQRMQTKPLLPSQKIGVKMSMKQLEALYKLIQLRNIGQMYEEMTQKKNLPCKSPDITPQKSSFGNLMGIRRKKRQLSSKLIPSRMGDIQEESEDCGTPTPGKLQMENYTFCEGSMPNISKKTSQSNLAGGDARLPKTDSLNESYFDKTSECEGENIQIKSSVPEELEAERKKIEEQIKIISSKRIPNL</sequence>
<keyword evidence="4" id="KW-0418">Kinase</keyword>
<evidence type="ECO:0000313" key="8">
    <source>
        <dbReference type="EMBL" id="CAI2381809.1"/>
    </source>
</evidence>
<dbReference type="PROSITE" id="PS00108">
    <property type="entry name" value="PROTEIN_KINASE_ST"/>
    <property type="match status" value="1"/>
</dbReference>
<dbReference type="InterPro" id="IPR008271">
    <property type="entry name" value="Ser/Thr_kinase_AS"/>
</dbReference>
<evidence type="ECO:0000256" key="3">
    <source>
        <dbReference type="ARBA" id="ARBA00022741"/>
    </source>
</evidence>
<dbReference type="SUPFAM" id="SSF56112">
    <property type="entry name" value="Protein kinase-like (PK-like)"/>
    <property type="match status" value="1"/>
</dbReference>
<dbReference type="PANTHER" id="PTHR11584:SF369">
    <property type="entry name" value="MITOGEN-ACTIVATED PROTEIN KINASE KINASE KINASE 19-RELATED"/>
    <property type="match status" value="1"/>
</dbReference>
<evidence type="ECO:0000256" key="5">
    <source>
        <dbReference type="ARBA" id="ARBA00022840"/>
    </source>
</evidence>
<keyword evidence="2" id="KW-0808">Transferase</keyword>
<feature type="domain" description="Protein kinase" evidence="7">
    <location>
        <begin position="1"/>
        <end position="235"/>
    </location>
</feature>
<keyword evidence="6" id="KW-0175">Coiled coil</keyword>
<dbReference type="SMART" id="SM00220">
    <property type="entry name" value="S_TKc"/>
    <property type="match status" value="1"/>
</dbReference>